<dbReference type="SMART" id="SM01011">
    <property type="entry name" value="AMP_N"/>
    <property type="match status" value="1"/>
</dbReference>
<accession>A0A212UDN5</accession>
<feature type="domain" description="Aminopeptidase P N-terminal" evidence="11">
    <location>
        <begin position="64"/>
        <end position="204"/>
    </location>
</feature>
<dbReference type="InterPro" id="IPR007865">
    <property type="entry name" value="Aminopep_P_N"/>
</dbReference>
<dbReference type="Pfam" id="PF05195">
    <property type="entry name" value="AMP_N"/>
    <property type="match status" value="1"/>
</dbReference>
<evidence type="ECO:0000256" key="2">
    <source>
        <dbReference type="ARBA" id="ARBA00001936"/>
    </source>
</evidence>
<dbReference type="PANTHER" id="PTHR43226:SF4">
    <property type="entry name" value="XAA-PRO AMINOPEPTIDASE 3"/>
    <property type="match status" value="1"/>
</dbReference>
<evidence type="ECO:0000313" key="13">
    <source>
        <dbReference type="Proteomes" id="UP000198131"/>
    </source>
</evidence>
<keyword evidence="7" id="KW-0378">Hydrolase</keyword>
<keyword evidence="5" id="KW-0645">Protease</keyword>
<evidence type="ECO:0000256" key="10">
    <source>
        <dbReference type="RuleBase" id="RU000590"/>
    </source>
</evidence>
<dbReference type="InterPro" id="IPR001131">
    <property type="entry name" value="Peptidase_M24B_aminopep-P_CS"/>
</dbReference>
<keyword evidence="12" id="KW-0031">Aminopeptidase</keyword>
<dbReference type="GO" id="GO:0005829">
    <property type="term" value="C:cytosol"/>
    <property type="evidence" value="ECO:0007669"/>
    <property type="project" value="TreeGrafter"/>
</dbReference>
<dbReference type="PANTHER" id="PTHR43226">
    <property type="entry name" value="XAA-PRO AMINOPEPTIDASE 3"/>
    <property type="match status" value="1"/>
</dbReference>
<protein>
    <recommendedName>
        <fullName evidence="4">Xaa-Pro aminopeptidase</fullName>
        <ecNumber evidence="4">3.4.11.9</ecNumber>
    </recommendedName>
</protein>
<dbReference type="InterPro" id="IPR052433">
    <property type="entry name" value="X-Pro_dipept-like"/>
</dbReference>
<dbReference type="SUPFAM" id="SSF55920">
    <property type="entry name" value="Creatinase/aminopeptidase"/>
    <property type="match status" value="1"/>
</dbReference>
<dbReference type="EMBL" id="FYEW01000002">
    <property type="protein sequence ID" value="SNC76357.1"/>
    <property type="molecule type" value="Genomic_DNA"/>
</dbReference>
<organism evidence="12 13">
    <name type="scientific">Hymenobacter gelipurpurascens</name>
    <dbReference type="NCBI Taxonomy" id="89968"/>
    <lineage>
        <taxon>Bacteria</taxon>
        <taxon>Pseudomonadati</taxon>
        <taxon>Bacteroidota</taxon>
        <taxon>Cytophagia</taxon>
        <taxon>Cytophagales</taxon>
        <taxon>Hymenobacteraceae</taxon>
        <taxon>Hymenobacter</taxon>
    </lineage>
</organism>
<keyword evidence="8" id="KW-0482">Metalloprotease</keyword>
<comment type="cofactor">
    <cofactor evidence="2">
        <name>Mn(2+)</name>
        <dbReference type="ChEBI" id="CHEBI:29035"/>
    </cofactor>
</comment>
<dbReference type="Pfam" id="PF00557">
    <property type="entry name" value="Peptidase_M24"/>
    <property type="match status" value="1"/>
</dbReference>
<sequence>MGLLPAQRSELMLVFAVAMPYSILARAAWPALPAFLLTGLLALTSPTTALAQRAAGPDRPTDFLDPAFHKQRRELVRQALPPGSVAVLFAAPIRNRANDVDFVYHQHPDFYYLTGYEEPDAMLLLFKEPQTIKGQSGITEALFVQPRDPKAEQWTGRRLGTEGTRQQLKVQYVADNKDFATAGIPWSSFQQVNFLALPADMRNDAKDPADLHDLVATFRQQAAVPPSFDPGTEQAYKLIQQYGLKAADRLKVYLQDMTQGQPALGQDAYVQGYLAAKTTAERQKAIVNKPTSRYDGSSLDEILDQLRALKTPEEIALLRRAVRISAVGQQEVMKATRPEVGERELQGLHEYVYRKYGAEFEGYPSIVGAGNNACVLHYIENDKPQVKNDLLLMDCGAEYHGYSADVTRTIPPSGKFSPAQRQIYELVLAAQEAAFRECKPGKEFQAPHMAAQKVIAEGLTKLGIIRTAEEMRTYFPHGTSHYLGLDVHDRGSYGPLQAGNVITVEPGIYIPEGSLCDKKWWNIGVRIEDDVLITPKGYENLSSEAPRTVAEIESWMEKPSGLDGFKLPELK</sequence>
<dbReference type="PROSITE" id="PS00491">
    <property type="entry name" value="PROLINE_PEPTIDASE"/>
    <property type="match status" value="1"/>
</dbReference>
<evidence type="ECO:0000256" key="6">
    <source>
        <dbReference type="ARBA" id="ARBA00022723"/>
    </source>
</evidence>
<dbReference type="EC" id="3.4.11.9" evidence="4"/>
<keyword evidence="6 10" id="KW-0479">Metal-binding</keyword>
<comment type="similarity">
    <text evidence="3 10">Belongs to the peptidase M24B family.</text>
</comment>
<dbReference type="InterPro" id="IPR036005">
    <property type="entry name" value="Creatinase/aminopeptidase-like"/>
</dbReference>
<keyword evidence="13" id="KW-1185">Reference proteome</keyword>
<evidence type="ECO:0000256" key="4">
    <source>
        <dbReference type="ARBA" id="ARBA00012574"/>
    </source>
</evidence>
<reference evidence="13" key="1">
    <citation type="submission" date="2017-06" db="EMBL/GenBank/DDBJ databases">
        <authorList>
            <person name="Varghese N."/>
            <person name="Submissions S."/>
        </authorList>
    </citation>
    <scope>NUCLEOTIDE SEQUENCE [LARGE SCALE GENOMIC DNA]</scope>
    <source>
        <strain evidence="13">DSM 11116</strain>
    </source>
</reference>
<dbReference type="Proteomes" id="UP000198131">
    <property type="component" value="Unassembled WGS sequence"/>
</dbReference>
<evidence type="ECO:0000313" key="12">
    <source>
        <dbReference type="EMBL" id="SNC76357.1"/>
    </source>
</evidence>
<evidence type="ECO:0000259" key="11">
    <source>
        <dbReference type="SMART" id="SM01011"/>
    </source>
</evidence>
<dbReference type="CDD" id="cd01087">
    <property type="entry name" value="Prolidase"/>
    <property type="match status" value="1"/>
</dbReference>
<gene>
    <name evidence="12" type="ORF">SAMN06265337_3345</name>
</gene>
<evidence type="ECO:0000256" key="5">
    <source>
        <dbReference type="ARBA" id="ARBA00022670"/>
    </source>
</evidence>
<dbReference type="GO" id="GO:0006508">
    <property type="term" value="P:proteolysis"/>
    <property type="evidence" value="ECO:0007669"/>
    <property type="project" value="UniProtKB-KW"/>
</dbReference>
<dbReference type="InterPro" id="IPR029149">
    <property type="entry name" value="Creatin/AminoP/Spt16_N"/>
</dbReference>
<proteinExistence type="inferred from homology"/>
<dbReference type="Gene3D" id="3.90.230.10">
    <property type="entry name" value="Creatinase/methionine aminopeptidase superfamily"/>
    <property type="match status" value="1"/>
</dbReference>
<evidence type="ECO:0000256" key="3">
    <source>
        <dbReference type="ARBA" id="ARBA00008766"/>
    </source>
</evidence>
<dbReference type="SUPFAM" id="SSF53092">
    <property type="entry name" value="Creatinase/prolidase N-terminal domain"/>
    <property type="match status" value="1"/>
</dbReference>
<evidence type="ECO:0000256" key="1">
    <source>
        <dbReference type="ARBA" id="ARBA00001424"/>
    </source>
</evidence>
<name>A0A212UDN5_9BACT</name>
<dbReference type="GO" id="GO:0030145">
    <property type="term" value="F:manganese ion binding"/>
    <property type="evidence" value="ECO:0007669"/>
    <property type="project" value="InterPro"/>
</dbReference>
<comment type="catalytic activity">
    <reaction evidence="1">
        <text>Release of any N-terminal amino acid, including proline, that is linked to proline, even from a dipeptide or tripeptide.</text>
        <dbReference type="EC" id="3.4.11.9"/>
    </reaction>
</comment>
<evidence type="ECO:0000256" key="9">
    <source>
        <dbReference type="ARBA" id="ARBA00023211"/>
    </source>
</evidence>
<evidence type="ECO:0000256" key="8">
    <source>
        <dbReference type="ARBA" id="ARBA00023049"/>
    </source>
</evidence>
<keyword evidence="9" id="KW-0464">Manganese</keyword>
<dbReference type="Gene3D" id="3.40.350.10">
    <property type="entry name" value="Creatinase/prolidase N-terminal domain"/>
    <property type="match status" value="1"/>
</dbReference>
<dbReference type="InterPro" id="IPR000994">
    <property type="entry name" value="Pept_M24"/>
</dbReference>
<dbReference type="AlphaFoldDB" id="A0A212UDN5"/>
<dbReference type="GO" id="GO:0070006">
    <property type="term" value="F:metalloaminopeptidase activity"/>
    <property type="evidence" value="ECO:0007669"/>
    <property type="project" value="InterPro"/>
</dbReference>
<evidence type="ECO:0000256" key="7">
    <source>
        <dbReference type="ARBA" id="ARBA00022801"/>
    </source>
</evidence>